<comment type="caution">
    <text evidence="5">The sequence shown here is derived from an EMBL/GenBank/DDBJ whole genome shotgun (WGS) entry which is preliminary data.</text>
</comment>
<dbReference type="Pfam" id="PF00255">
    <property type="entry name" value="GSHPx"/>
    <property type="match status" value="1"/>
</dbReference>
<evidence type="ECO:0000256" key="2">
    <source>
        <dbReference type="ARBA" id="ARBA00022559"/>
    </source>
</evidence>
<dbReference type="CDD" id="cd00340">
    <property type="entry name" value="GSH_Peroxidase"/>
    <property type="match status" value="1"/>
</dbReference>
<dbReference type="PROSITE" id="PS00763">
    <property type="entry name" value="GLUTATHIONE_PEROXID_2"/>
    <property type="match status" value="1"/>
</dbReference>
<dbReference type="RefSeq" id="WP_213487038.1">
    <property type="nucleotide sequence ID" value="NZ_CAJRAY010000106.1"/>
</dbReference>
<dbReference type="InterPro" id="IPR029760">
    <property type="entry name" value="GPX_CS"/>
</dbReference>
<keyword evidence="3 4" id="KW-0560">Oxidoreductase</keyword>
<dbReference type="Gene3D" id="3.40.30.10">
    <property type="entry name" value="Glutaredoxin"/>
    <property type="match status" value="1"/>
</dbReference>
<dbReference type="InterPro" id="IPR000889">
    <property type="entry name" value="Glutathione_peroxidase"/>
</dbReference>
<evidence type="ECO:0000256" key="4">
    <source>
        <dbReference type="RuleBase" id="RU000499"/>
    </source>
</evidence>
<dbReference type="PROSITE" id="PS00460">
    <property type="entry name" value="GLUTATHIONE_PEROXID_1"/>
    <property type="match status" value="1"/>
</dbReference>
<dbReference type="PIRSF" id="PIRSF000303">
    <property type="entry name" value="Glutathion_perox"/>
    <property type="match status" value="1"/>
</dbReference>
<name>A0ABN7S9Z0_THEXY</name>
<dbReference type="InterPro" id="IPR036249">
    <property type="entry name" value="Thioredoxin-like_sf"/>
</dbReference>
<keyword evidence="2 4" id="KW-0575">Peroxidase</keyword>
<evidence type="ECO:0000313" key="5">
    <source>
        <dbReference type="EMBL" id="CAG5093500.1"/>
    </source>
</evidence>
<evidence type="ECO:0000256" key="3">
    <source>
        <dbReference type="ARBA" id="ARBA00023002"/>
    </source>
</evidence>
<dbReference type="InterPro" id="IPR029759">
    <property type="entry name" value="GPX_AS"/>
</dbReference>
<evidence type="ECO:0000313" key="6">
    <source>
        <dbReference type="Proteomes" id="UP000681526"/>
    </source>
</evidence>
<dbReference type="PRINTS" id="PR01011">
    <property type="entry name" value="GLUTPROXDASE"/>
</dbReference>
<proteinExistence type="inferred from homology"/>
<comment type="similarity">
    <text evidence="1 4">Belongs to the glutathione peroxidase family.</text>
</comment>
<dbReference type="PROSITE" id="PS51355">
    <property type="entry name" value="GLUTATHIONE_PEROXID_3"/>
    <property type="match status" value="1"/>
</dbReference>
<dbReference type="EMBL" id="CAJRAY010000106">
    <property type="protein sequence ID" value="CAG5093500.1"/>
    <property type="molecule type" value="Genomic_DNA"/>
</dbReference>
<sequence length="159" mass="17802">MSEIYAIEVKTIDGRNIAMSEYEGQVLLIVNTATRCGFAPQFTGLEELYQKYKDQGFAVLGFPCNQFAGQEPGDDAEIASACSLNFGVTFPLFAKVDVNGPNQHPLFRLLKRQKSGFLGSEAIKWNFTKFLVDRKGNVVKRYAPTVEPQKIEADIRKLM</sequence>
<evidence type="ECO:0000256" key="1">
    <source>
        <dbReference type="ARBA" id="ARBA00006926"/>
    </source>
</evidence>
<reference evidence="5 6" key="1">
    <citation type="submission" date="2021-04" db="EMBL/GenBank/DDBJ databases">
        <authorList>
            <person name="Rakotoarivonina H."/>
        </authorList>
    </citation>
    <scope>NUCLEOTIDE SEQUENCE [LARGE SCALE GENOMIC DNA]</scope>
    <source>
        <strain evidence="5 6">XE</strain>
    </source>
</reference>
<accession>A0ABN7S9Z0</accession>
<organism evidence="5 6">
    <name type="scientific">Thermobacillus xylanilyticus</name>
    <dbReference type="NCBI Taxonomy" id="76633"/>
    <lineage>
        <taxon>Bacteria</taxon>
        <taxon>Bacillati</taxon>
        <taxon>Bacillota</taxon>
        <taxon>Bacilli</taxon>
        <taxon>Bacillales</taxon>
        <taxon>Paenibacillaceae</taxon>
        <taxon>Thermobacillus</taxon>
    </lineage>
</organism>
<dbReference type="SUPFAM" id="SSF52833">
    <property type="entry name" value="Thioredoxin-like"/>
    <property type="match status" value="1"/>
</dbReference>
<dbReference type="GO" id="GO:0004601">
    <property type="term" value="F:peroxidase activity"/>
    <property type="evidence" value="ECO:0007669"/>
    <property type="project" value="UniProtKB-KW"/>
</dbReference>
<dbReference type="PANTHER" id="PTHR11592:SF78">
    <property type="entry name" value="GLUTATHIONE PEROXIDASE"/>
    <property type="match status" value="1"/>
</dbReference>
<dbReference type="PANTHER" id="PTHR11592">
    <property type="entry name" value="GLUTATHIONE PEROXIDASE"/>
    <property type="match status" value="1"/>
</dbReference>
<dbReference type="Proteomes" id="UP000681526">
    <property type="component" value="Unassembled WGS sequence"/>
</dbReference>
<keyword evidence="6" id="KW-1185">Reference proteome</keyword>
<protein>
    <recommendedName>
        <fullName evidence="4">Glutathione peroxidase</fullName>
    </recommendedName>
</protein>
<gene>
    <name evidence="5" type="primary">txxe 3647-bsaA</name>
    <name evidence="5" type="ORF">TXXE_19760</name>
</gene>